<organism evidence="1 2">
    <name type="scientific">Blastomonas fulva</name>
    <dbReference type="NCBI Taxonomy" id="1550728"/>
    <lineage>
        <taxon>Bacteria</taxon>
        <taxon>Pseudomonadati</taxon>
        <taxon>Pseudomonadota</taxon>
        <taxon>Alphaproteobacteria</taxon>
        <taxon>Sphingomonadales</taxon>
        <taxon>Sphingomonadaceae</taxon>
        <taxon>Blastomonas</taxon>
    </lineage>
</organism>
<protein>
    <submittedName>
        <fullName evidence="1">Uncharacterized protein</fullName>
    </submittedName>
</protein>
<evidence type="ECO:0000313" key="2">
    <source>
        <dbReference type="Proteomes" id="UP000258016"/>
    </source>
</evidence>
<name>A0ABM6M8V1_9SPHN</name>
<reference evidence="1 2" key="1">
    <citation type="submission" date="2017-03" db="EMBL/GenBank/DDBJ databases">
        <title>Complete genome sequence of Blastomonas fulva degrading microcsystin LR.</title>
        <authorList>
            <person name="Lee H.-g."/>
            <person name="Jin L."/>
            <person name="oh H.-M."/>
        </authorList>
    </citation>
    <scope>NUCLEOTIDE SEQUENCE [LARGE SCALE GENOMIC DNA]</scope>
    <source>
        <strain evidence="1 2">T2</strain>
    </source>
</reference>
<dbReference type="Proteomes" id="UP000258016">
    <property type="component" value="Chromosome"/>
</dbReference>
<proteinExistence type="predicted"/>
<sequence length="94" mass="9820">MIAEDNVVSKAERVAALEAELESAGEISVADIELQHMRGVLHTWVDGVVGIVSSPGVGRVSLIHTDGSQSSIASSRLPFLLSRPVRFGGAEGPV</sequence>
<dbReference type="RefSeq" id="WP_117352655.1">
    <property type="nucleotide sequence ID" value="NZ_CP020083.1"/>
</dbReference>
<keyword evidence="2" id="KW-1185">Reference proteome</keyword>
<gene>
    <name evidence="1" type="ORF">B5J99_13340</name>
</gene>
<dbReference type="GeneID" id="303486560"/>
<accession>A0ABM6M8V1</accession>
<dbReference type="EMBL" id="CP020083">
    <property type="protein sequence ID" value="ASR52320.1"/>
    <property type="molecule type" value="Genomic_DNA"/>
</dbReference>
<evidence type="ECO:0000313" key="1">
    <source>
        <dbReference type="EMBL" id="ASR52320.1"/>
    </source>
</evidence>